<evidence type="ECO:0000256" key="6">
    <source>
        <dbReference type="SAM" id="SignalP"/>
    </source>
</evidence>
<evidence type="ECO:0000256" key="5">
    <source>
        <dbReference type="RuleBase" id="RU362059"/>
    </source>
</evidence>
<evidence type="ECO:0000256" key="3">
    <source>
        <dbReference type="ARBA" id="ARBA00022679"/>
    </source>
</evidence>
<protein>
    <recommendedName>
        <fullName evidence="5">UDP-glucuronosyltransferase</fullName>
        <ecNumber evidence="5">2.4.1.17</ecNumber>
    </recommendedName>
</protein>
<sequence>MKLIVLALLFTAANSARILGMFPFPSISHQFVFRAIVKELALRGHEVTFITPNPMKEDELKNITQIDISETYQIFEDFDLKKAFTLPSIIDWLTNTTGFWNRLMSMGMDVEGVKDILNKPENSYDLIIAEVASPIFYGFQHKFKVPMIAVSSSALVTPIHKIMGNPVHPILYPDVRLGYVNPLTDIVHKIKSFFVYYIFYPVFNFFVTPQIDKLARSYFGGDMPYITDFFRNVSLVFGNVNPIMSDRRPLTPNVKEVWNIHMKTPKTLPADLQKILDDAKNGVIYFSLGTNVRFQYVDENFKEDVLKALGDLPYTVLCKWEKEDFPGKPKNVILRKWLPQQSILAHPNVKVFVTQGGLQSSEEAIRNGIPLVVIPFRGDQPWNAKILTNRGMAETVLPESLTEDLLKQAILKVVKDEKYGLKAKEFRDIFLDQPRTGLEEIVWWCEYVIRHKGAHHLRSPGADIPFYEYFMLDVLAVILVTSYGIFQVVNHIMNLIRFLRKNKTVKHKEK</sequence>
<evidence type="ECO:0000256" key="4">
    <source>
        <dbReference type="RuleBase" id="RU003718"/>
    </source>
</evidence>
<feature type="transmembrane region" description="Helical" evidence="5">
    <location>
        <begin position="469"/>
        <end position="493"/>
    </location>
</feature>
<dbReference type="PANTHER" id="PTHR48043:SF159">
    <property type="entry name" value="EG:EG0003.4 PROTEIN-RELATED"/>
    <property type="match status" value="1"/>
</dbReference>
<comment type="caution">
    <text evidence="7">The sequence shown here is derived from an EMBL/GenBank/DDBJ whole genome shotgun (WGS) entry which is preliminary data.</text>
</comment>
<dbReference type="Gene3D" id="3.40.50.2000">
    <property type="entry name" value="Glycogen Phosphorylase B"/>
    <property type="match status" value="2"/>
</dbReference>
<dbReference type="InterPro" id="IPR050271">
    <property type="entry name" value="UDP-glycosyltransferase"/>
</dbReference>
<accession>A0ABD2PC31</accession>
<dbReference type="FunFam" id="3.40.50.2000:FF:000050">
    <property type="entry name" value="UDP-glucuronosyltransferase"/>
    <property type="match status" value="1"/>
</dbReference>
<comment type="similarity">
    <text evidence="1 4">Belongs to the UDP-glycosyltransferase family.</text>
</comment>
<dbReference type="PANTHER" id="PTHR48043">
    <property type="entry name" value="EG:EG0003.4 PROTEIN-RELATED"/>
    <property type="match status" value="1"/>
</dbReference>
<dbReference type="PROSITE" id="PS00375">
    <property type="entry name" value="UDPGT"/>
    <property type="match status" value="1"/>
</dbReference>
<dbReference type="CDD" id="cd03784">
    <property type="entry name" value="GT1_Gtf-like"/>
    <property type="match status" value="1"/>
</dbReference>
<dbReference type="EC" id="2.4.1.17" evidence="5"/>
<dbReference type="Proteomes" id="UP001516400">
    <property type="component" value="Unassembled WGS sequence"/>
</dbReference>
<organism evidence="7 8">
    <name type="scientific">Cryptolaemus montrouzieri</name>
    <dbReference type="NCBI Taxonomy" id="559131"/>
    <lineage>
        <taxon>Eukaryota</taxon>
        <taxon>Metazoa</taxon>
        <taxon>Ecdysozoa</taxon>
        <taxon>Arthropoda</taxon>
        <taxon>Hexapoda</taxon>
        <taxon>Insecta</taxon>
        <taxon>Pterygota</taxon>
        <taxon>Neoptera</taxon>
        <taxon>Endopterygota</taxon>
        <taxon>Coleoptera</taxon>
        <taxon>Polyphaga</taxon>
        <taxon>Cucujiformia</taxon>
        <taxon>Coccinelloidea</taxon>
        <taxon>Coccinellidae</taxon>
        <taxon>Scymninae</taxon>
        <taxon>Scymnini</taxon>
        <taxon>Cryptolaemus</taxon>
    </lineage>
</organism>
<evidence type="ECO:0000256" key="1">
    <source>
        <dbReference type="ARBA" id="ARBA00009995"/>
    </source>
</evidence>
<dbReference type="InterPro" id="IPR035595">
    <property type="entry name" value="UDP_glycos_trans_CS"/>
</dbReference>
<dbReference type="Pfam" id="PF00201">
    <property type="entry name" value="UDPGT"/>
    <property type="match status" value="1"/>
</dbReference>
<proteinExistence type="inferred from homology"/>
<dbReference type="SUPFAM" id="SSF53756">
    <property type="entry name" value="UDP-Glycosyltransferase/glycogen phosphorylase"/>
    <property type="match status" value="1"/>
</dbReference>
<dbReference type="AlphaFoldDB" id="A0ABD2PC31"/>
<keyword evidence="5" id="KW-0472">Membrane</keyword>
<dbReference type="EMBL" id="JABFTP020000185">
    <property type="protein sequence ID" value="KAL3288267.1"/>
    <property type="molecule type" value="Genomic_DNA"/>
</dbReference>
<keyword evidence="5" id="KW-0812">Transmembrane</keyword>
<dbReference type="GO" id="GO:0015020">
    <property type="term" value="F:glucuronosyltransferase activity"/>
    <property type="evidence" value="ECO:0007669"/>
    <property type="project" value="UniProtKB-EC"/>
</dbReference>
<name>A0ABD2PC31_9CUCU</name>
<keyword evidence="8" id="KW-1185">Reference proteome</keyword>
<comment type="catalytic activity">
    <reaction evidence="5">
        <text>glucuronate acceptor + UDP-alpha-D-glucuronate = acceptor beta-D-glucuronoside + UDP + H(+)</text>
        <dbReference type="Rhea" id="RHEA:21032"/>
        <dbReference type="ChEBI" id="CHEBI:15378"/>
        <dbReference type="ChEBI" id="CHEBI:58052"/>
        <dbReference type="ChEBI" id="CHEBI:58223"/>
        <dbReference type="ChEBI" id="CHEBI:132367"/>
        <dbReference type="ChEBI" id="CHEBI:132368"/>
        <dbReference type="EC" id="2.4.1.17"/>
    </reaction>
</comment>
<reference evidence="7 8" key="1">
    <citation type="journal article" date="2021" name="BMC Biol.">
        <title>Horizontally acquired antibacterial genes associated with adaptive radiation of ladybird beetles.</title>
        <authorList>
            <person name="Li H.S."/>
            <person name="Tang X.F."/>
            <person name="Huang Y.H."/>
            <person name="Xu Z.Y."/>
            <person name="Chen M.L."/>
            <person name="Du X.Y."/>
            <person name="Qiu B.Y."/>
            <person name="Chen P.T."/>
            <person name="Zhang W."/>
            <person name="Slipinski A."/>
            <person name="Escalona H.E."/>
            <person name="Waterhouse R.M."/>
            <person name="Zwick A."/>
            <person name="Pang H."/>
        </authorList>
    </citation>
    <scope>NUCLEOTIDE SEQUENCE [LARGE SCALE GENOMIC DNA]</scope>
    <source>
        <strain evidence="7">SYSU2018</strain>
    </source>
</reference>
<comment type="subcellular location">
    <subcellularLocation>
        <location evidence="5">Membrane</location>
        <topology evidence="5">Single-pass membrane protein</topology>
    </subcellularLocation>
</comment>
<feature type="chain" id="PRO_5044870485" description="UDP-glucuronosyltransferase" evidence="6">
    <location>
        <begin position="16"/>
        <end position="510"/>
    </location>
</feature>
<feature type="signal peptide" evidence="6">
    <location>
        <begin position="1"/>
        <end position="15"/>
    </location>
</feature>
<keyword evidence="3 4" id="KW-0808">Transferase</keyword>
<evidence type="ECO:0000313" key="8">
    <source>
        <dbReference type="Proteomes" id="UP001516400"/>
    </source>
</evidence>
<keyword evidence="2 4" id="KW-0328">Glycosyltransferase</keyword>
<dbReference type="GO" id="GO:0016020">
    <property type="term" value="C:membrane"/>
    <property type="evidence" value="ECO:0007669"/>
    <property type="project" value="UniProtKB-SubCell"/>
</dbReference>
<gene>
    <name evidence="7" type="ORF">HHI36_002715</name>
</gene>
<dbReference type="InterPro" id="IPR002213">
    <property type="entry name" value="UDP_glucos_trans"/>
</dbReference>
<evidence type="ECO:0000256" key="2">
    <source>
        <dbReference type="ARBA" id="ARBA00022676"/>
    </source>
</evidence>
<keyword evidence="6" id="KW-0732">Signal</keyword>
<keyword evidence="5" id="KW-1133">Transmembrane helix</keyword>
<evidence type="ECO:0000313" key="7">
    <source>
        <dbReference type="EMBL" id="KAL3288267.1"/>
    </source>
</evidence>